<keyword evidence="2" id="KW-1185">Reference proteome</keyword>
<organism evidence="1 2">
    <name type="scientific">Colocasia esculenta</name>
    <name type="common">Wild taro</name>
    <name type="synonym">Arum esculentum</name>
    <dbReference type="NCBI Taxonomy" id="4460"/>
    <lineage>
        <taxon>Eukaryota</taxon>
        <taxon>Viridiplantae</taxon>
        <taxon>Streptophyta</taxon>
        <taxon>Embryophyta</taxon>
        <taxon>Tracheophyta</taxon>
        <taxon>Spermatophyta</taxon>
        <taxon>Magnoliopsida</taxon>
        <taxon>Liliopsida</taxon>
        <taxon>Araceae</taxon>
        <taxon>Aroideae</taxon>
        <taxon>Colocasieae</taxon>
        <taxon>Colocasia</taxon>
    </lineage>
</organism>
<evidence type="ECO:0000313" key="2">
    <source>
        <dbReference type="Proteomes" id="UP000652761"/>
    </source>
</evidence>
<sequence length="72" mass="8238">MPAVGRWSTLDLFRCIHPFSYREMILLEHCFCEQTKVRKRTYPPDSHLEAVALAGHAEKAVKGTYAGENVYP</sequence>
<proteinExistence type="predicted"/>
<evidence type="ECO:0000313" key="1">
    <source>
        <dbReference type="EMBL" id="MQL71732.1"/>
    </source>
</evidence>
<dbReference type="EMBL" id="NMUH01000107">
    <property type="protein sequence ID" value="MQL71732.1"/>
    <property type="molecule type" value="Genomic_DNA"/>
</dbReference>
<accession>A0A843TH64</accession>
<gene>
    <name evidence="1" type="ORF">Taro_004056</name>
</gene>
<dbReference type="Proteomes" id="UP000652761">
    <property type="component" value="Unassembled WGS sequence"/>
</dbReference>
<protein>
    <submittedName>
        <fullName evidence="1">Uncharacterized protein</fullName>
    </submittedName>
</protein>
<reference evidence="1" key="1">
    <citation type="submission" date="2017-07" db="EMBL/GenBank/DDBJ databases">
        <title>Taro Niue Genome Assembly and Annotation.</title>
        <authorList>
            <person name="Atibalentja N."/>
            <person name="Keating K."/>
            <person name="Fields C.J."/>
        </authorList>
    </citation>
    <scope>NUCLEOTIDE SEQUENCE</scope>
    <source>
        <strain evidence="1">Niue_2</strain>
        <tissue evidence="1">Leaf</tissue>
    </source>
</reference>
<dbReference type="AlphaFoldDB" id="A0A843TH64"/>
<name>A0A843TH64_COLES</name>
<comment type="caution">
    <text evidence="1">The sequence shown here is derived from an EMBL/GenBank/DDBJ whole genome shotgun (WGS) entry which is preliminary data.</text>
</comment>